<evidence type="ECO:0000256" key="1">
    <source>
        <dbReference type="ARBA" id="ARBA00023125"/>
    </source>
</evidence>
<proteinExistence type="predicted"/>
<feature type="coiled-coil region" evidence="3">
    <location>
        <begin position="133"/>
        <end position="217"/>
    </location>
</feature>
<dbReference type="InterPro" id="IPR050639">
    <property type="entry name" value="SSR_resolvase"/>
</dbReference>
<reference evidence="5 6" key="1">
    <citation type="submission" date="2017-10" db="EMBL/GenBank/DDBJ databases">
        <title>Genome announcement of Methylocella silvestris TVC from permafrost.</title>
        <authorList>
            <person name="Wang J."/>
            <person name="Geng K."/>
            <person name="Ul-Haque F."/>
            <person name="Crombie A.T."/>
            <person name="Street L.E."/>
            <person name="Wookey P.A."/>
            <person name="Murrell J.C."/>
            <person name="Pratscher J."/>
        </authorList>
    </citation>
    <scope>NUCLEOTIDE SEQUENCE [LARGE SCALE GENOMIC DNA]</scope>
    <source>
        <strain evidence="5 6">TVC</strain>
    </source>
</reference>
<accession>A0A2J7TCD4</accession>
<evidence type="ECO:0000313" key="5">
    <source>
        <dbReference type="EMBL" id="PNG24427.1"/>
    </source>
</evidence>
<keyword evidence="1" id="KW-0238">DNA-binding</keyword>
<evidence type="ECO:0000256" key="3">
    <source>
        <dbReference type="SAM" id="Coils"/>
    </source>
</evidence>
<evidence type="ECO:0000256" key="2">
    <source>
        <dbReference type="ARBA" id="ARBA00023172"/>
    </source>
</evidence>
<dbReference type="EMBL" id="PDZR01000033">
    <property type="protein sequence ID" value="PNG24427.1"/>
    <property type="molecule type" value="Genomic_DNA"/>
</dbReference>
<dbReference type="OrthoDB" id="9791494at2"/>
<organism evidence="5 6">
    <name type="scientific">Methylocella silvestris</name>
    <dbReference type="NCBI Taxonomy" id="199596"/>
    <lineage>
        <taxon>Bacteria</taxon>
        <taxon>Pseudomonadati</taxon>
        <taxon>Pseudomonadota</taxon>
        <taxon>Alphaproteobacteria</taxon>
        <taxon>Hyphomicrobiales</taxon>
        <taxon>Beijerinckiaceae</taxon>
        <taxon>Methylocella</taxon>
    </lineage>
</organism>
<gene>
    <name evidence="5" type="ORF">CR492_18825</name>
</gene>
<dbReference type="InterPro" id="IPR025827">
    <property type="entry name" value="Zn_ribbon_recom_dom"/>
</dbReference>
<protein>
    <recommendedName>
        <fullName evidence="4">Recombinase zinc beta ribbon domain-containing protein</fullName>
    </recommendedName>
</protein>
<comment type="caution">
    <text evidence="5">The sequence shown here is derived from an EMBL/GenBank/DDBJ whole genome shotgun (WGS) entry which is preliminary data.</text>
</comment>
<keyword evidence="2" id="KW-0233">DNA recombination</keyword>
<dbReference type="PANTHER" id="PTHR30461">
    <property type="entry name" value="DNA-INVERTASE FROM LAMBDOID PROPHAGE"/>
    <property type="match status" value="1"/>
</dbReference>
<evidence type="ECO:0000259" key="4">
    <source>
        <dbReference type="Pfam" id="PF13408"/>
    </source>
</evidence>
<dbReference type="Pfam" id="PF13408">
    <property type="entry name" value="Zn_ribbon_recom"/>
    <property type="match status" value="1"/>
</dbReference>
<name>A0A2J7TCD4_METSI</name>
<dbReference type="GO" id="GO:0000150">
    <property type="term" value="F:DNA strand exchange activity"/>
    <property type="evidence" value="ECO:0007669"/>
    <property type="project" value="TreeGrafter"/>
</dbReference>
<dbReference type="Proteomes" id="UP000236286">
    <property type="component" value="Unassembled WGS sequence"/>
</dbReference>
<dbReference type="AlphaFoldDB" id="A0A2J7TCD4"/>
<evidence type="ECO:0000313" key="6">
    <source>
        <dbReference type="Proteomes" id="UP000236286"/>
    </source>
</evidence>
<keyword evidence="3" id="KW-0175">Coiled coil</keyword>
<dbReference type="PANTHER" id="PTHR30461:SF2">
    <property type="entry name" value="SERINE RECOMBINASE PINE-RELATED"/>
    <property type="match status" value="1"/>
</dbReference>
<feature type="domain" description="Recombinase zinc beta ribbon" evidence="4">
    <location>
        <begin position="49"/>
        <end position="102"/>
    </location>
</feature>
<sequence>MRRDAPGLRIVDDELWNRAQQRLVAIRTSGPVAKARATEFWTHRRPRHLLTGKAVCGVCGGAASPIGKDYIACSAARRQGTCSNRGSVRRSAIETWIIDALQRQLMAPDLVSEFVRAFNEEVNRCRRDRNHRRELLAREQMDLERRIDNLLDAVASGDLRGPTVQTKLEAFEERMRKVAEDRAGFQDEPVRFHPNLADAYRQKVASLQTLLQEESTRTEAVDIIRSLIDQVIFRPTAEGILEVELVGDLPRMVHLAHHTEVGTLTEGAVHEEFVRSVKVVAGAGFEPAAFRL</sequence>
<dbReference type="GO" id="GO:0003677">
    <property type="term" value="F:DNA binding"/>
    <property type="evidence" value="ECO:0007669"/>
    <property type="project" value="UniProtKB-KW"/>
</dbReference>